<keyword evidence="1" id="KW-0812">Transmembrane</keyword>
<dbReference type="AlphaFoldDB" id="A0A7J8PDY3"/>
<dbReference type="PANTHER" id="PTHR31286">
    <property type="entry name" value="GLYCINE-RICH CELL WALL STRUCTURAL PROTEIN 1.8-LIKE"/>
    <property type="match status" value="1"/>
</dbReference>
<sequence>MVAYFVPESYYSNCLLRAIGQAIRLVVKLEFHMSSGRRGHFVRLAVYVDLRKPLVSKIKISGHIQTIEYESLLIVCLIMGYLGTILICVKRPRTTHLRVVWAGVNW</sequence>
<protein>
    <submittedName>
        <fullName evidence="2">Uncharacterized protein</fullName>
    </submittedName>
</protein>
<dbReference type="EMBL" id="JABEZZ010000006">
    <property type="protein sequence ID" value="MBA0587418.1"/>
    <property type="molecule type" value="Genomic_DNA"/>
</dbReference>
<organism evidence="2 3">
    <name type="scientific">Gossypium raimondii</name>
    <name type="common">Peruvian cotton</name>
    <name type="synonym">Gossypium klotzschianum subsp. raimondii</name>
    <dbReference type="NCBI Taxonomy" id="29730"/>
    <lineage>
        <taxon>Eukaryota</taxon>
        <taxon>Viridiplantae</taxon>
        <taxon>Streptophyta</taxon>
        <taxon>Embryophyta</taxon>
        <taxon>Tracheophyta</taxon>
        <taxon>Spermatophyta</taxon>
        <taxon>Magnoliopsida</taxon>
        <taxon>eudicotyledons</taxon>
        <taxon>Gunneridae</taxon>
        <taxon>Pentapetalae</taxon>
        <taxon>rosids</taxon>
        <taxon>malvids</taxon>
        <taxon>Malvales</taxon>
        <taxon>Malvaceae</taxon>
        <taxon>Malvoideae</taxon>
        <taxon>Gossypium</taxon>
    </lineage>
</organism>
<name>A0A7J8PDY3_GOSRA</name>
<gene>
    <name evidence="2" type="ORF">Gorai_000550</name>
</gene>
<evidence type="ECO:0000256" key="1">
    <source>
        <dbReference type="SAM" id="Phobius"/>
    </source>
</evidence>
<dbReference type="InterPro" id="IPR040256">
    <property type="entry name" value="At4g02000-like"/>
</dbReference>
<reference evidence="2 3" key="1">
    <citation type="journal article" date="2019" name="Genome Biol. Evol.">
        <title>Insights into the evolution of the New World diploid cottons (Gossypium, subgenus Houzingenia) based on genome sequencing.</title>
        <authorList>
            <person name="Grover C.E."/>
            <person name="Arick M.A. 2nd"/>
            <person name="Thrash A."/>
            <person name="Conover J.L."/>
            <person name="Sanders W.S."/>
            <person name="Peterson D.G."/>
            <person name="Frelichowski J.E."/>
            <person name="Scheffler J.A."/>
            <person name="Scheffler B.E."/>
            <person name="Wendel J.F."/>
        </authorList>
    </citation>
    <scope>NUCLEOTIDE SEQUENCE [LARGE SCALE GENOMIC DNA]</scope>
    <source>
        <strain evidence="2">8</strain>
        <tissue evidence="2">Leaf</tissue>
    </source>
</reference>
<evidence type="ECO:0000313" key="2">
    <source>
        <dbReference type="EMBL" id="MBA0587418.1"/>
    </source>
</evidence>
<dbReference type="PANTHER" id="PTHR31286:SF99">
    <property type="entry name" value="DUF4283 DOMAIN-CONTAINING PROTEIN"/>
    <property type="match status" value="1"/>
</dbReference>
<feature type="transmembrane region" description="Helical" evidence="1">
    <location>
        <begin position="71"/>
        <end position="89"/>
    </location>
</feature>
<proteinExistence type="predicted"/>
<keyword evidence="1" id="KW-1133">Transmembrane helix</keyword>
<comment type="caution">
    <text evidence="2">The sequence shown here is derived from an EMBL/GenBank/DDBJ whole genome shotgun (WGS) entry which is preliminary data.</text>
</comment>
<evidence type="ECO:0000313" key="3">
    <source>
        <dbReference type="Proteomes" id="UP000593578"/>
    </source>
</evidence>
<dbReference type="Proteomes" id="UP000593578">
    <property type="component" value="Unassembled WGS sequence"/>
</dbReference>
<accession>A0A7J8PDY3</accession>
<keyword evidence="1" id="KW-0472">Membrane</keyword>